<dbReference type="OrthoDB" id="47056at2759"/>
<reference evidence="1" key="2">
    <citation type="submission" date="2021-04" db="EMBL/GenBank/DDBJ databases">
        <authorList>
            <person name="Podell S."/>
        </authorList>
    </citation>
    <scope>NUCLEOTIDE SEQUENCE</scope>
    <source>
        <strain evidence="1">Hildebrandi</strain>
    </source>
</reference>
<gene>
    <name evidence="1" type="ORF">IV203_030592</name>
</gene>
<comment type="caution">
    <text evidence="1">The sequence shown here is derived from an EMBL/GenBank/DDBJ whole genome shotgun (WGS) entry which is preliminary data.</text>
</comment>
<reference evidence="1" key="1">
    <citation type="journal article" date="2021" name="Sci. Rep.">
        <title>Diploid genomic architecture of Nitzschia inconspicua, an elite biomass production diatom.</title>
        <authorList>
            <person name="Oliver A."/>
            <person name="Podell S."/>
            <person name="Pinowska A."/>
            <person name="Traller J.C."/>
            <person name="Smith S.R."/>
            <person name="McClure R."/>
            <person name="Beliaev A."/>
            <person name="Bohutskyi P."/>
            <person name="Hill E.A."/>
            <person name="Rabines A."/>
            <person name="Zheng H."/>
            <person name="Allen L.Z."/>
            <person name="Kuo A."/>
            <person name="Grigoriev I.V."/>
            <person name="Allen A.E."/>
            <person name="Hazlebeck D."/>
            <person name="Allen E.E."/>
        </authorList>
    </citation>
    <scope>NUCLEOTIDE SEQUENCE</scope>
    <source>
        <strain evidence="1">Hildebrandi</strain>
    </source>
</reference>
<dbReference type="AlphaFoldDB" id="A0A9K3LSP5"/>
<accession>A0A9K3LSP5</accession>
<sequence>MCTFISSFSFVVAGHPGVIGIDVWAVRPTVVNGTTGVDRNLAIGGDGGDRRHGMGRLEDGLGCRSSGIVCWPNEKPACFTGWLLKAVVKIVKNLVVFASENGRGGACANDELKAETLAANVPTPRSTIAIETTVVAMRNWKICNAVAALLLYGNFLGGFSSITQLFDFVQIRSSFDWENGNFVIGSEQHQRPTYRDLQDDVFHKTWNRTWVYQSSFDRATGINKADSWFQPRRRCKETCCVETVAISLSQDDTKPINWRSDHQDLADVRIQKFVNDDVTIFAQNLNEAMIPCLLPGTIIALDNYDDVVQYFWFQVRPKIMVPYILITGGSDSDAPIAKPSFLPDYIKDPLLIHWYATNPNYSTNSIVFQNMRHEKFQSMLSGLSYVHPQHRYLMTYLELTNFTNPFRNRKRWTEMVDIEDFDRDVFVHFGIKNRRIRWPIWNALCGNNTTSIDPTSRVSCNRNTETIPLHQIYQEMSTAKFGISPVGKGYDCYRHYELLLLGVIPVVWERNPASIDLYEGLPVIQIPNMDKLSSREEYVQFIQQYIQSDKFQNSTESFAASWEKLFLRHKRRMVLEKSGRSSDIIRDPEGNEYYQGYRYSPDNGGRPIYCHNAIENCALREDAILHPDWLDTEAGARVDQDWIDSWNDIGGGFASNR</sequence>
<keyword evidence="2" id="KW-1185">Reference proteome</keyword>
<evidence type="ECO:0008006" key="3">
    <source>
        <dbReference type="Google" id="ProtNLM"/>
    </source>
</evidence>
<protein>
    <recommendedName>
        <fullName evidence="3">Exostosin GT47 domain-containing protein</fullName>
    </recommendedName>
</protein>
<dbReference type="Proteomes" id="UP000693970">
    <property type="component" value="Unassembled WGS sequence"/>
</dbReference>
<name>A0A9K3LSP5_9STRA</name>
<organism evidence="1 2">
    <name type="scientific">Nitzschia inconspicua</name>
    <dbReference type="NCBI Taxonomy" id="303405"/>
    <lineage>
        <taxon>Eukaryota</taxon>
        <taxon>Sar</taxon>
        <taxon>Stramenopiles</taxon>
        <taxon>Ochrophyta</taxon>
        <taxon>Bacillariophyta</taxon>
        <taxon>Bacillariophyceae</taxon>
        <taxon>Bacillariophycidae</taxon>
        <taxon>Bacillariales</taxon>
        <taxon>Bacillariaceae</taxon>
        <taxon>Nitzschia</taxon>
    </lineage>
</organism>
<evidence type="ECO:0000313" key="1">
    <source>
        <dbReference type="EMBL" id="KAG7367849.1"/>
    </source>
</evidence>
<evidence type="ECO:0000313" key="2">
    <source>
        <dbReference type="Proteomes" id="UP000693970"/>
    </source>
</evidence>
<proteinExistence type="predicted"/>
<dbReference type="EMBL" id="JAGRRH010000006">
    <property type="protein sequence ID" value="KAG7367849.1"/>
    <property type="molecule type" value="Genomic_DNA"/>
</dbReference>